<feature type="region of interest" description="Disordered" evidence="1">
    <location>
        <begin position="302"/>
        <end position="346"/>
    </location>
</feature>
<dbReference type="AlphaFoldDB" id="A0A1X2HZ21"/>
<comment type="caution">
    <text evidence="2">The sequence shown here is derived from an EMBL/GenBank/DDBJ whole genome shotgun (WGS) entry which is preliminary data.</text>
</comment>
<dbReference type="Proteomes" id="UP000193560">
    <property type="component" value="Unassembled WGS sequence"/>
</dbReference>
<dbReference type="EMBL" id="MCGE01000044">
    <property type="protein sequence ID" value="ORZ05475.1"/>
    <property type="molecule type" value="Genomic_DNA"/>
</dbReference>
<sequence>MHTNHNLLQCPLHNVATMTIDTISRTIIYASSDMVRLLEDDPTGTQWPTKEDQQLCFTTLVDSKSSQRQKRLLTCEHINSNDPTTTIIQCADISALEEFYYNNTLFSTLMMNSPSSTSSDHGSTIILRMNPYGVIQAAFAPTSALSFQTSMMIGKPLMRFIHNDDIPILCSGLRQVTRCQQDSDDDDDDDSDDDDSDGEFTMTSFDLRCDLHSIFDNNNNNNATPPPSTTTKKETFLATTNSLDDDVDDLHTFYHFTTIFTNTQDILCIMRPSSTTTTTTTAATSTNTAHDDVKSSLSLLSSRPSSISSASSLSTSSTTLPSLRSGSPSSTTTNSYPSSSKSSRGDPFSICSSLYQLVHLLRFSETKVKDIVNGLQQALWNAAEQGFMILAHYLAVVMVLALQYYRLARHPSFWLETSELALRCLVAETKTRPELDRVFSWLEWSGLPSSRRLFGMALDHGSEWFISASLRP</sequence>
<accession>A0A1X2HZ21</accession>
<keyword evidence="3" id="KW-1185">Reference proteome</keyword>
<evidence type="ECO:0000313" key="2">
    <source>
        <dbReference type="EMBL" id="ORZ05475.1"/>
    </source>
</evidence>
<reference evidence="2 3" key="1">
    <citation type="submission" date="2016-07" db="EMBL/GenBank/DDBJ databases">
        <title>Pervasive Adenine N6-methylation of Active Genes in Fungi.</title>
        <authorList>
            <consortium name="DOE Joint Genome Institute"/>
            <person name="Mondo S.J."/>
            <person name="Dannebaum R.O."/>
            <person name="Kuo R.C."/>
            <person name="Labutti K."/>
            <person name="Haridas S."/>
            <person name="Kuo A."/>
            <person name="Salamov A."/>
            <person name="Ahrendt S.R."/>
            <person name="Lipzen A."/>
            <person name="Sullivan W."/>
            <person name="Andreopoulos W.B."/>
            <person name="Clum A."/>
            <person name="Lindquist E."/>
            <person name="Daum C."/>
            <person name="Ramamoorthy G.K."/>
            <person name="Gryganskyi A."/>
            <person name="Culley D."/>
            <person name="Magnuson J.K."/>
            <person name="James T.Y."/>
            <person name="O'Malley M.A."/>
            <person name="Stajich J.E."/>
            <person name="Spatafora J.W."/>
            <person name="Visel A."/>
            <person name="Grigoriev I.V."/>
        </authorList>
    </citation>
    <scope>NUCLEOTIDE SEQUENCE [LARGE SCALE GENOMIC DNA]</scope>
    <source>
        <strain evidence="2 3">NRRL 1336</strain>
    </source>
</reference>
<evidence type="ECO:0000256" key="1">
    <source>
        <dbReference type="SAM" id="MobiDB-lite"/>
    </source>
</evidence>
<name>A0A1X2HZ21_9FUNG</name>
<dbReference type="OrthoDB" id="2290043at2759"/>
<evidence type="ECO:0000313" key="3">
    <source>
        <dbReference type="Proteomes" id="UP000193560"/>
    </source>
</evidence>
<protein>
    <submittedName>
        <fullName evidence="2">Uncharacterized protein</fullName>
    </submittedName>
</protein>
<proteinExistence type="predicted"/>
<organism evidence="2 3">
    <name type="scientific">Absidia repens</name>
    <dbReference type="NCBI Taxonomy" id="90262"/>
    <lineage>
        <taxon>Eukaryota</taxon>
        <taxon>Fungi</taxon>
        <taxon>Fungi incertae sedis</taxon>
        <taxon>Mucoromycota</taxon>
        <taxon>Mucoromycotina</taxon>
        <taxon>Mucoromycetes</taxon>
        <taxon>Mucorales</taxon>
        <taxon>Cunninghamellaceae</taxon>
        <taxon>Absidia</taxon>
    </lineage>
</organism>
<gene>
    <name evidence="2" type="ORF">BCR42DRAFT_180853</name>
</gene>